<dbReference type="Pfam" id="PF16016">
    <property type="entry name" value="VASt"/>
    <property type="match status" value="1"/>
</dbReference>
<dbReference type="EMBL" id="JAMRDG010000002">
    <property type="protein sequence ID" value="KAJ3691615.1"/>
    <property type="molecule type" value="Genomic_DNA"/>
</dbReference>
<proteinExistence type="predicted"/>
<organism evidence="8 9">
    <name type="scientific">Rhynchospora tenuis</name>
    <dbReference type="NCBI Taxonomy" id="198213"/>
    <lineage>
        <taxon>Eukaryota</taxon>
        <taxon>Viridiplantae</taxon>
        <taxon>Streptophyta</taxon>
        <taxon>Embryophyta</taxon>
        <taxon>Tracheophyta</taxon>
        <taxon>Spermatophyta</taxon>
        <taxon>Magnoliopsida</taxon>
        <taxon>Liliopsida</taxon>
        <taxon>Poales</taxon>
        <taxon>Cyperaceae</taxon>
        <taxon>Cyperoideae</taxon>
        <taxon>Rhynchosporeae</taxon>
        <taxon>Rhynchospora</taxon>
    </lineage>
</organism>
<evidence type="ECO:0000313" key="9">
    <source>
        <dbReference type="Proteomes" id="UP001210211"/>
    </source>
</evidence>
<comment type="caution">
    <text evidence="8">The sequence shown here is derived from an EMBL/GenBank/DDBJ whole genome shotgun (WGS) entry which is preliminary data.</text>
</comment>
<dbReference type="CDD" id="cd00030">
    <property type="entry name" value="C2"/>
    <property type="match status" value="1"/>
</dbReference>
<evidence type="ECO:0000259" key="7">
    <source>
        <dbReference type="PROSITE" id="PS51778"/>
    </source>
</evidence>
<dbReference type="GO" id="GO:0016020">
    <property type="term" value="C:membrane"/>
    <property type="evidence" value="ECO:0007669"/>
    <property type="project" value="UniProtKB-SubCell"/>
</dbReference>
<feature type="domain" description="C2" evidence="6">
    <location>
        <begin position="59"/>
        <end position="174"/>
    </location>
</feature>
<keyword evidence="2 5" id="KW-0812">Transmembrane</keyword>
<feature type="transmembrane region" description="Helical" evidence="5">
    <location>
        <begin position="12"/>
        <end position="37"/>
    </location>
</feature>
<dbReference type="AlphaFoldDB" id="A0AAD5ZDN0"/>
<comment type="subcellular location">
    <subcellularLocation>
        <location evidence="1">Membrane</location>
        <topology evidence="1">Single-pass membrane protein</topology>
    </subcellularLocation>
</comment>
<dbReference type="Pfam" id="PF00168">
    <property type="entry name" value="C2"/>
    <property type="match status" value="1"/>
</dbReference>
<sequence>MELEGMWKSMGFFFPSIWEIQVMCVTVLLMIGFYYFLFDFVDSNNGAEGEEGIRKEEQDAKDKIRQIKGETANTAYVVQVELLAAKNLAAANINGTSDPYAIITCAEQKRFSSMVPSSRNPIWGEEFNFFVDSIPSEIHVAIYDWDIVWKSNALGSVTVPIQSEGQAGPIWHNLDSSGEVCLQIKTVQLPESSSRNLTNFAGANARRRISSDRPIPTVVHQKPGPMQTIFELPPDEVVEHSYSCALERSFLYHGRMYVSAWHICFHSNVFAKHIKVVIPYGDIDEIRRSAHALINPAVTIVLRLGAGGHGVPPLGSPDGRVKYMFASFWNRNHTIKTLQKYKKNHHAMLEAEKKEWKQSELRAHSVRNWKVETPGPEQKVQVAKKVEPFVKEEVLVSIYNDIFPCTAEQLFLQLFSDDSKFITEYRSQRKDLDLNIGQWHMAEEYDGEVREITCRSICRSPMCPPYTAMTEGQHAVFNQDKTNLIFETVQQVHDVPFGSYFEIHCRWIATTNSPSSCNLEIKVGAHFKKWCPMQSKIKNGAVDEYKVEVDQMLRIAREFLQNATSAPDPEPSTIQV</sequence>
<evidence type="ECO:0000256" key="2">
    <source>
        <dbReference type="ARBA" id="ARBA00022692"/>
    </source>
</evidence>
<protein>
    <recommendedName>
        <fullName evidence="10">C2 domain-containing protein</fullName>
    </recommendedName>
</protein>
<evidence type="ECO:0008006" key="10">
    <source>
        <dbReference type="Google" id="ProtNLM"/>
    </source>
</evidence>
<dbReference type="Proteomes" id="UP001210211">
    <property type="component" value="Unassembled WGS sequence"/>
</dbReference>
<keyword evidence="4 5" id="KW-0472">Membrane</keyword>
<evidence type="ECO:0000313" key="8">
    <source>
        <dbReference type="EMBL" id="KAJ3691615.1"/>
    </source>
</evidence>
<dbReference type="InterPro" id="IPR044655">
    <property type="entry name" value="BAGP1-like"/>
</dbReference>
<evidence type="ECO:0000259" key="6">
    <source>
        <dbReference type="PROSITE" id="PS50004"/>
    </source>
</evidence>
<evidence type="ECO:0000256" key="5">
    <source>
        <dbReference type="SAM" id="Phobius"/>
    </source>
</evidence>
<dbReference type="InterPro" id="IPR035892">
    <property type="entry name" value="C2_domain_sf"/>
</dbReference>
<dbReference type="InterPro" id="IPR011993">
    <property type="entry name" value="PH-like_dom_sf"/>
</dbReference>
<accession>A0AAD5ZDN0</accession>
<dbReference type="PROSITE" id="PS50004">
    <property type="entry name" value="C2"/>
    <property type="match status" value="1"/>
</dbReference>
<gene>
    <name evidence="8" type="ORF">LUZ61_020779</name>
</gene>
<feature type="domain" description="VASt" evidence="7">
    <location>
        <begin position="394"/>
        <end position="564"/>
    </location>
</feature>
<evidence type="ECO:0000256" key="1">
    <source>
        <dbReference type="ARBA" id="ARBA00004167"/>
    </source>
</evidence>
<dbReference type="Gene3D" id="2.60.40.150">
    <property type="entry name" value="C2 domain"/>
    <property type="match status" value="1"/>
</dbReference>
<dbReference type="SUPFAM" id="SSF49562">
    <property type="entry name" value="C2 domain (Calcium/lipid-binding domain, CaLB)"/>
    <property type="match status" value="1"/>
</dbReference>
<keyword evidence="3 5" id="KW-1133">Transmembrane helix</keyword>
<dbReference type="InterPro" id="IPR031968">
    <property type="entry name" value="VASt"/>
</dbReference>
<dbReference type="SMART" id="SM00568">
    <property type="entry name" value="GRAM"/>
    <property type="match status" value="1"/>
</dbReference>
<dbReference type="Pfam" id="PF02893">
    <property type="entry name" value="GRAM"/>
    <property type="match status" value="1"/>
</dbReference>
<dbReference type="PROSITE" id="PS51778">
    <property type="entry name" value="VAST"/>
    <property type="match status" value="1"/>
</dbReference>
<dbReference type="SMART" id="SM00239">
    <property type="entry name" value="C2"/>
    <property type="match status" value="1"/>
</dbReference>
<reference evidence="8 9" key="1">
    <citation type="journal article" date="2022" name="Cell">
        <title>Repeat-based holocentromeres influence genome architecture and karyotype evolution.</title>
        <authorList>
            <person name="Hofstatter P.G."/>
            <person name="Thangavel G."/>
            <person name="Lux T."/>
            <person name="Neumann P."/>
            <person name="Vondrak T."/>
            <person name="Novak P."/>
            <person name="Zhang M."/>
            <person name="Costa L."/>
            <person name="Castellani M."/>
            <person name="Scott A."/>
            <person name="Toegelov H."/>
            <person name="Fuchs J."/>
            <person name="Mata-Sucre Y."/>
            <person name="Dias Y."/>
            <person name="Vanzela A.L.L."/>
            <person name="Huettel B."/>
            <person name="Almeida C.C.S."/>
            <person name="Simkova H."/>
            <person name="Souza G."/>
            <person name="Pedrosa-Harand A."/>
            <person name="Macas J."/>
            <person name="Mayer K.F.X."/>
            <person name="Houben A."/>
            <person name="Marques A."/>
        </authorList>
    </citation>
    <scope>NUCLEOTIDE SEQUENCE [LARGE SCALE GENOMIC DNA]</scope>
    <source>
        <strain evidence="8">RhyTen1mFocal</strain>
    </source>
</reference>
<dbReference type="Gene3D" id="2.30.29.30">
    <property type="entry name" value="Pleckstrin-homology domain (PH domain)/Phosphotyrosine-binding domain (PTB)"/>
    <property type="match status" value="1"/>
</dbReference>
<dbReference type="InterPro" id="IPR004182">
    <property type="entry name" value="GRAM"/>
</dbReference>
<keyword evidence="9" id="KW-1185">Reference proteome</keyword>
<dbReference type="PANTHER" id="PTHR47038">
    <property type="entry name" value="BAG-ASSOCIATED GRAM PROTEIN 1"/>
    <property type="match status" value="1"/>
</dbReference>
<dbReference type="PRINTS" id="PR00360">
    <property type="entry name" value="C2DOMAIN"/>
</dbReference>
<dbReference type="InterPro" id="IPR000008">
    <property type="entry name" value="C2_dom"/>
</dbReference>
<evidence type="ECO:0000256" key="4">
    <source>
        <dbReference type="ARBA" id="ARBA00023136"/>
    </source>
</evidence>
<name>A0AAD5ZDN0_9POAL</name>
<dbReference type="PANTHER" id="PTHR47038:SF1">
    <property type="entry name" value="BAG-ASSOCIATED GRAM PROTEIN 1"/>
    <property type="match status" value="1"/>
</dbReference>
<evidence type="ECO:0000256" key="3">
    <source>
        <dbReference type="ARBA" id="ARBA00022989"/>
    </source>
</evidence>